<accession>A0AAE3ZCU3</accession>
<dbReference type="PANTHER" id="PTHR11748">
    <property type="entry name" value="D-LACTATE DEHYDROGENASE"/>
    <property type="match status" value="1"/>
</dbReference>
<keyword evidence="4" id="KW-0560">Oxidoreductase</keyword>
<protein>
    <submittedName>
        <fullName evidence="6">Glycolate oxidase FAD binding subunit</fullName>
    </submittedName>
</protein>
<dbReference type="GO" id="GO:0071949">
    <property type="term" value="F:FAD binding"/>
    <property type="evidence" value="ECO:0007669"/>
    <property type="project" value="InterPro"/>
</dbReference>
<dbReference type="Pfam" id="PF01565">
    <property type="entry name" value="FAD_binding_4"/>
    <property type="match status" value="1"/>
</dbReference>
<dbReference type="Proteomes" id="UP001180845">
    <property type="component" value="Unassembled WGS sequence"/>
</dbReference>
<evidence type="ECO:0000313" key="6">
    <source>
        <dbReference type="EMBL" id="MDR7301189.1"/>
    </source>
</evidence>
<dbReference type="EMBL" id="JAVDXW010000001">
    <property type="protein sequence ID" value="MDR7301189.1"/>
    <property type="molecule type" value="Genomic_DNA"/>
</dbReference>
<dbReference type="Pfam" id="PF02913">
    <property type="entry name" value="FAD-oxidase_C"/>
    <property type="match status" value="1"/>
</dbReference>
<dbReference type="InterPro" id="IPR016164">
    <property type="entry name" value="FAD-linked_Oxase-like_C"/>
</dbReference>
<evidence type="ECO:0000256" key="2">
    <source>
        <dbReference type="ARBA" id="ARBA00022630"/>
    </source>
</evidence>
<dbReference type="PANTHER" id="PTHR11748:SF103">
    <property type="entry name" value="GLYCOLATE OXIDASE SUBUNIT GLCE"/>
    <property type="match status" value="1"/>
</dbReference>
<feature type="domain" description="FAD-binding PCMH-type" evidence="5">
    <location>
        <begin position="31"/>
        <end position="210"/>
    </location>
</feature>
<evidence type="ECO:0000313" key="7">
    <source>
        <dbReference type="Proteomes" id="UP001180845"/>
    </source>
</evidence>
<dbReference type="GO" id="GO:0016491">
    <property type="term" value="F:oxidoreductase activity"/>
    <property type="evidence" value="ECO:0007669"/>
    <property type="project" value="UniProtKB-KW"/>
</dbReference>
<evidence type="ECO:0000256" key="3">
    <source>
        <dbReference type="ARBA" id="ARBA00022827"/>
    </source>
</evidence>
<dbReference type="InterPro" id="IPR004113">
    <property type="entry name" value="FAD-bd_oxidored_4_C"/>
</dbReference>
<proteinExistence type="predicted"/>
<dbReference type="InterPro" id="IPR016166">
    <property type="entry name" value="FAD-bd_PCMH"/>
</dbReference>
<dbReference type="AlphaFoldDB" id="A0AAE3ZCU3"/>
<keyword evidence="2" id="KW-0285">Flavoprotein</keyword>
<organism evidence="6 7">
    <name type="scientific">Haloactinomyces albus</name>
    <dbReference type="NCBI Taxonomy" id="1352928"/>
    <lineage>
        <taxon>Bacteria</taxon>
        <taxon>Bacillati</taxon>
        <taxon>Actinomycetota</taxon>
        <taxon>Actinomycetes</taxon>
        <taxon>Actinopolysporales</taxon>
        <taxon>Actinopolysporaceae</taxon>
        <taxon>Haloactinomyces</taxon>
    </lineage>
</organism>
<keyword evidence="3" id="KW-0274">FAD</keyword>
<evidence type="ECO:0000259" key="5">
    <source>
        <dbReference type="PROSITE" id="PS51387"/>
    </source>
</evidence>
<dbReference type="PROSITE" id="PS51387">
    <property type="entry name" value="FAD_PCMH"/>
    <property type="match status" value="1"/>
</dbReference>
<name>A0AAE3ZCU3_9ACTN</name>
<dbReference type="InterPro" id="IPR016169">
    <property type="entry name" value="FAD-bd_PCMH_sub2"/>
</dbReference>
<dbReference type="RefSeq" id="WP_310271215.1">
    <property type="nucleotide sequence ID" value="NZ_JAVDXW010000001.1"/>
</dbReference>
<evidence type="ECO:0000256" key="1">
    <source>
        <dbReference type="ARBA" id="ARBA00001974"/>
    </source>
</evidence>
<evidence type="ECO:0000256" key="4">
    <source>
        <dbReference type="ARBA" id="ARBA00023002"/>
    </source>
</evidence>
<dbReference type="InterPro" id="IPR006094">
    <property type="entry name" value="Oxid_FAD_bind_N"/>
</dbReference>
<keyword evidence="7" id="KW-1185">Reference proteome</keyword>
<comment type="caution">
    <text evidence="6">The sequence shown here is derived from an EMBL/GenBank/DDBJ whole genome shotgun (WGS) entry which is preliminary data.</text>
</comment>
<sequence length="428" mass="43563">MATRTEDAARADLSAALGAERIRDAGEADAVNGVRPHWVASVTDTEQTAAAMRVASEYGLRVIPRGAGSRIGRGNAPDAVELLLDLSGADEVLEHAAGDLVVRARAGTPIAEVQRVVSGAGQQLSIDQPLAGSTVGGVIATGATGPGRHLFGGVRDLLIGITVVRADGVVTASGGKVVKNVAGYDLGKLYTGSYGTLGVITEAIFRLHPLAAEYRWVSVTVPEAGAAGAAVHALRSSQAMPTAIEVNRDEPGAPITVCAQLDGRPEATDRRARELAEAVGTATGSSGDVLEAAPTWWGDDPFDASCGTGLRLGVEPAAIGSLLGEAQQVAERCGLSPAIRGSAGLGVVHARVPEDAEPAAVAELVRGLRAVTAAHGGYAVVVCASAAVRAAVDVWGPVADGALALMRRTKDQFDPERLLSPGRFVGGI</sequence>
<comment type="cofactor">
    <cofactor evidence="1">
        <name>FAD</name>
        <dbReference type="ChEBI" id="CHEBI:57692"/>
    </cofactor>
</comment>
<dbReference type="InterPro" id="IPR036318">
    <property type="entry name" value="FAD-bd_PCMH-like_sf"/>
</dbReference>
<reference evidence="6" key="1">
    <citation type="submission" date="2023-07" db="EMBL/GenBank/DDBJ databases">
        <title>Sequencing the genomes of 1000 actinobacteria strains.</title>
        <authorList>
            <person name="Klenk H.-P."/>
        </authorList>
    </citation>
    <scope>NUCLEOTIDE SEQUENCE</scope>
    <source>
        <strain evidence="6">DSM 45977</strain>
    </source>
</reference>
<gene>
    <name evidence="6" type="ORF">JOF55_001370</name>
</gene>
<dbReference type="SUPFAM" id="SSF55103">
    <property type="entry name" value="FAD-linked oxidases, C-terminal domain"/>
    <property type="match status" value="1"/>
</dbReference>
<dbReference type="SUPFAM" id="SSF56176">
    <property type="entry name" value="FAD-binding/transporter-associated domain-like"/>
    <property type="match status" value="1"/>
</dbReference>
<dbReference type="Gene3D" id="3.30.465.10">
    <property type="match status" value="1"/>
</dbReference>